<dbReference type="OrthoDB" id="9760084at2"/>
<dbReference type="PANTHER" id="PTHR34218">
    <property type="entry name" value="PEPTIDASE S45 PENICILLIN AMIDASE"/>
    <property type="match status" value="1"/>
</dbReference>
<keyword evidence="3" id="KW-0865">Zymogen</keyword>
<evidence type="ECO:0000256" key="2">
    <source>
        <dbReference type="ARBA" id="ARBA00022801"/>
    </source>
</evidence>
<dbReference type="InterPro" id="IPR029055">
    <property type="entry name" value="Ntn_hydrolases_N"/>
</dbReference>
<dbReference type="CDD" id="cd03747">
    <property type="entry name" value="Ntn_PGA_like"/>
    <property type="match status" value="1"/>
</dbReference>
<dbReference type="InterPro" id="IPR014395">
    <property type="entry name" value="Pen/GL7ACA/AHL_acylase"/>
</dbReference>
<accession>A0A2S5SUY6</accession>
<organism evidence="6 7">
    <name type="scientific">Caldimonas caldifontis</name>
    <dbReference type="NCBI Taxonomy" id="1452508"/>
    <lineage>
        <taxon>Bacteria</taxon>
        <taxon>Pseudomonadati</taxon>
        <taxon>Pseudomonadota</taxon>
        <taxon>Betaproteobacteria</taxon>
        <taxon>Burkholderiales</taxon>
        <taxon>Sphaerotilaceae</taxon>
        <taxon>Caldimonas</taxon>
    </lineage>
</organism>
<dbReference type="Gene3D" id="1.10.1400.10">
    <property type="match status" value="1"/>
</dbReference>
<dbReference type="Gene3D" id="1.10.439.10">
    <property type="entry name" value="Penicillin Amidohydrolase, domain 1"/>
    <property type="match status" value="1"/>
</dbReference>
<dbReference type="GO" id="GO:0017000">
    <property type="term" value="P:antibiotic biosynthetic process"/>
    <property type="evidence" value="ECO:0007669"/>
    <property type="project" value="InterPro"/>
</dbReference>
<dbReference type="InterPro" id="IPR043147">
    <property type="entry name" value="Penicillin_amidase_A-knob"/>
</dbReference>
<feature type="binding site" evidence="5">
    <location>
        <position position="317"/>
    </location>
    <ligand>
        <name>Ca(2+)</name>
        <dbReference type="ChEBI" id="CHEBI:29108"/>
    </ligand>
</feature>
<sequence length="803" mass="88471">MLAGVLLLVLAAGAAVWTYRVLVLPKTQGELDVAGLSAPVSITRDAHGIPTIKAQSIEDLMFALGFVHAQDRLWQLETHRRIGSGQVAEAFGEAALETDQFLRALGVRRTAEQQWAAVEGETRAVLEAYAAGINTFVEQHMEARPPEFIVLGLQPGRWEPADTLAWMTMMAWDLGANWNAELIRMRLALNLPVDRINELMPPYPGEQPLPVADYAALYRELKVDGSLGLQALNAAPPSGIEGQGSNNWVVSGARSATGQPLLANDPHLKLSAPALWYFARLEAPGFKVAGATMPGLPVVVLGQNEQIAWGFTNTGPDVQDLYLEEIKADDPSQYRTPEGWASFETHEEVIKVRGKPEVRMTVRSTRHGPVISDAQIAATQGLTGPQGAPRYALAMRWTALDVPNTSMESALAMNRASSVQTFIEATALNVAPMQNMVVADREGRIGWVAAGRVPLRSPDNDLKGQVPSPGWDARYDWVGYLDPSLTPRDIDPAKGWIATANQRIHGPDYPHYLGSEWALPYRQDRIEALLEARATHDLDSFAKMQADELSLATVKLLPALRSARSEHRLAASVQAQLATFDGVMAADRAEPLVFWAWARHLTEAVLADEVGPEFLARTMVGSRNYRDAIEGILERNDAWWCDDKRTTDITETCQQQIDVAFTRALEELEALQGPDPSKWQWGRAHVARAEHRPFSRIKALSPLFELRAPVGGDTYTVNVARVNLRADSTTGERYLNEHGPSLRALYDLKDPSQSRIMHSSGQSGIALSRHYHDFLPRWAAVDYVPVWMPAGQEGATLTLRPAR</sequence>
<comment type="caution">
    <text evidence="6">The sequence shown here is derived from an EMBL/GenBank/DDBJ whole genome shotgun (WGS) entry which is preliminary data.</text>
</comment>
<evidence type="ECO:0000256" key="4">
    <source>
        <dbReference type="PIRSR" id="PIRSR001227-1"/>
    </source>
</evidence>
<dbReference type="GO" id="GO:0016811">
    <property type="term" value="F:hydrolase activity, acting on carbon-nitrogen (but not peptide) bonds, in linear amides"/>
    <property type="evidence" value="ECO:0007669"/>
    <property type="project" value="InterPro"/>
</dbReference>
<keyword evidence="2" id="KW-0378">Hydrolase</keyword>
<dbReference type="InterPro" id="IPR002692">
    <property type="entry name" value="S45"/>
</dbReference>
<dbReference type="EMBL" id="PSNX01000007">
    <property type="protein sequence ID" value="PPE66551.1"/>
    <property type="molecule type" value="Genomic_DNA"/>
</dbReference>
<dbReference type="InterPro" id="IPR043146">
    <property type="entry name" value="Penicillin_amidase_N_B-knob"/>
</dbReference>
<name>A0A2S5SUY6_9BURK</name>
<protein>
    <submittedName>
        <fullName evidence="6">Penicillin acylase family protein</fullName>
    </submittedName>
</protein>
<dbReference type="Gene3D" id="3.60.20.10">
    <property type="entry name" value="Glutamine Phosphoribosylpyrophosphate, subunit 1, domain 1"/>
    <property type="match status" value="1"/>
</dbReference>
<dbReference type="AlphaFoldDB" id="A0A2S5SUY6"/>
<feature type="binding site" evidence="5">
    <location>
        <position position="320"/>
    </location>
    <ligand>
        <name>Ca(2+)</name>
        <dbReference type="ChEBI" id="CHEBI:29108"/>
    </ligand>
</feature>
<feature type="active site" description="Nucleophile" evidence="4">
    <location>
        <position position="245"/>
    </location>
</feature>
<evidence type="ECO:0000256" key="3">
    <source>
        <dbReference type="ARBA" id="ARBA00023145"/>
    </source>
</evidence>
<reference evidence="6 7" key="1">
    <citation type="submission" date="2018-02" db="EMBL/GenBank/DDBJ databases">
        <title>Reclassifiation of [Polyangium] brachysporum DSM 7029 as Guopingzhaonella breviflexa gen. nov., sp. nov., a member of the family Comamonadaceae.</title>
        <authorList>
            <person name="Tang B."/>
        </authorList>
    </citation>
    <scope>NUCLEOTIDE SEQUENCE [LARGE SCALE GENOMIC DNA]</scope>
    <source>
        <strain evidence="6 7">BCRC 80649</strain>
    </source>
</reference>
<dbReference type="Pfam" id="PF01804">
    <property type="entry name" value="Penicil_amidase"/>
    <property type="match status" value="1"/>
</dbReference>
<keyword evidence="5" id="KW-0106">Calcium</keyword>
<keyword evidence="5" id="KW-0479">Metal-binding</keyword>
<proteinExistence type="inferred from homology"/>
<feature type="binding site" evidence="5">
    <location>
        <position position="181"/>
    </location>
    <ligand>
        <name>Ca(2+)</name>
        <dbReference type="ChEBI" id="CHEBI:29108"/>
    </ligand>
</feature>
<dbReference type="PIRSF" id="PIRSF001227">
    <property type="entry name" value="Pen_acylase"/>
    <property type="match status" value="1"/>
</dbReference>
<evidence type="ECO:0000313" key="6">
    <source>
        <dbReference type="EMBL" id="PPE66551.1"/>
    </source>
</evidence>
<gene>
    <name evidence="6" type="ORF">C1704_09420</name>
</gene>
<evidence type="ECO:0000256" key="1">
    <source>
        <dbReference type="ARBA" id="ARBA00006586"/>
    </source>
</evidence>
<dbReference type="Proteomes" id="UP000238605">
    <property type="component" value="Unassembled WGS sequence"/>
</dbReference>
<dbReference type="SUPFAM" id="SSF56235">
    <property type="entry name" value="N-terminal nucleophile aminohydrolases (Ntn hydrolases)"/>
    <property type="match status" value="1"/>
</dbReference>
<evidence type="ECO:0000313" key="7">
    <source>
        <dbReference type="Proteomes" id="UP000238605"/>
    </source>
</evidence>
<dbReference type="Gene3D" id="2.30.120.10">
    <property type="match status" value="1"/>
</dbReference>
<comment type="cofactor">
    <cofactor evidence="5">
        <name>Ca(2+)</name>
        <dbReference type="ChEBI" id="CHEBI:29108"/>
    </cofactor>
    <text evidence="5">Binds 1 Ca(2+) ion per dimer.</text>
</comment>
<dbReference type="GO" id="GO:0046872">
    <property type="term" value="F:metal ion binding"/>
    <property type="evidence" value="ECO:0007669"/>
    <property type="project" value="UniProtKB-KW"/>
</dbReference>
<comment type="similarity">
    <text evidence="1">Belongs to the peptidase S45 family.</text>
</comment>
<evidence type="ECO:0000256" key="5">
    <source>
        <dbReference type="PIRSR" id="PIRSR001227-2"/>
    </source>
</evidence>
<keyword evidence="7" id="KW-1185">Reference proteome</keyword>
<dbReference type="InterPro" id="IPR023343">
    <property type="entry name" value="Penicillin_amidase_dom1"/>
</dbReference>
<dbReference type="PANTHER" id="PTHR34218:SF4">
    <property type="entry name" value="ACYL-HOMOSERINE LACTONE ACYLASE QUIP"/>
    <property type="match status" value="1"/>
</dbReference>